<dbReference type="Proteomes" id="UP000620559">
    <property type="component" value="Unassembled WGS sequence"/>
</dbReference>
<evidence type="ECO:0000313" key="2">
    <source>
        <dbReference type="EMBL" id="MBE9213737.1"/>
    </source>
</evidence>
<evidence type="ECO:0000256" key="1">
    <source>
        <dbReference type="SAM" id="SignalP"/>
    </source>
</evidence>
<dbReference type="NCBIfam" id="NF041928">
    <property type="entry name" value="choice_anch_W"/>
    <property type="match status" value="1"/>
</dbReference>
<reference evidence="2" key="1">
    <citation type="submission" date="2020-10" db="EMBL/GenBank/DDBJ databases">
        <authorList>
            <person name="Castelo-Branco R."/>
            <person name="Eusebio N."/>
            <person name="Adriana R."/>
            <person name="Vieira A."/>
            <person name="Brugerolle De Fraissinette N."/>
            <person name="Rezende De Castro R."/>
            <person name="Schneider M.P."/>
            <person name="Vasconcelos V."/>
            <person name="Leao P.N."/>
        </authorList>
    </citation>
    <scope>NUCLEOTIDE SEQUENCE</scope>
    <source>
        <strain evidence="2">LEGE 06105</strain>
    </source>
</reference>
<name>A0A8J7F2L6_9CYAN</name>
<organism evidence="2 3">
    <name type="scientific">Plectonema cf. radiosum LEGE 06105</name>
    <dbReference type="NCBI Taxonomy" id="945769"/>
    <lineage>
        <taxon>Bacteria</taxon>
        <taxon>Bacillati</taxon>
        <taxon>Cyanobacteriota</taxon>
        <taxon>Cyanophyceae</taxon>
        <taxon>Oscillatoriophycideae</taxon>
        <taxon>Oscillatoriales</taxon>
        <taxon>Microcoleaceae</taxon>
        <taxon>Plectonema</taxon>
    </lineage>
</organism>
<proteinExistence type="predicted"/>
<evidence type="ECO:0000313" key="3">
    <source>
        <dbReference type="Proteomes" id="UP000620559"/>
    </source>
</evidence>
<dbReference type="RefSeq" id="WP_193920897.1">
    <property type="nucleotide sequence ID" value="NZ_JADEWL010000040.1"/>
</dbReference>
<dbReference type="EMBL" id="JADEWL010000040">
    <property type="protein sequence ID" value="MBE9213737.1"/>
    <property type="molecule type" value="Genomic_DNA"/>
</dbReference>
<dbReference type="AlphaFoldDB" id="A0A8J7F2L6"/>
<protein>
    <submittedName>
        <fullName evidence="2">PEP-CTERM sorting domain-containing protein</fullName>
    </submittedName>
</protein>
<keyword evidence="1" id="KW-0732">Signal</keyword>
<accession>A0A8J7F2L6</accession>
<feature type="signal peptide" evidence="1">
    <location>
        <begin position="1"/>
        <end position="33"/>
    </location>
</feature>
<dbReference type="NCBIfam" id="TIGR02595">
    <property type="entry name" value="PEP_CTERM"/>
    <property type="match status" value="1"/>
</dbReference>
<dbReference type="InterPro" id="IPR049671">
    <property type="entry name" value="Choice_anch_W"/>
</dbReference>
<keyword evidence="3" id="KW-1185">Reference proteome</keyword>
<dbReference type="InterPro" id="IPR013424">
    <property type="entry name" value="Ice-binding_C"/>
</dbReference>
<feature type="chain" id="PRO_5035203856" evidence="1">
    <location>
        <begin position="34"/>
        <end position="246"/>
    </location>
</feature>
<comment type="caution">
    <text evidence="2">The sequence shown here is derived from an EMBL/GenBank/DDBJ whole genome shotgun (WGS) entry which is preliminary data.</text>
</comment>
<gene>
    <name evidence="2" type="ORF">IQ247_13860</name>
</gene>
<sequence length="246" mass="26514">MLRFNQTNQLQNSLCALGLTALGLFIVPESAQAFTLVDKTGFTDIDFNQQIADGTFSELFVAEGRIGDRGGAATYELSINDDVVKGARAVTEEQFNWENGKEYEFSLEYDGNMVNYILGGETLSTSNFSSPINSIFFRTSAGKNTATSLTNLMFNGGAIGSLSSSLNDSRDIDYLQIKDISSPFIITGKASMVWQGIAPKNSLNAFQIKVGNSPKAKVPEPVTIGAIFVTGMAGLGLSKNKKKNED</sequence>